<evidence type="ECO:0000313" key="1">
    <source>
        <dbReference type="EMBL" id="KYO35881.1"/>
    </source>
</evidence>
<dbReference type="Proteomes" id="UP000050525">
    <property type="component" value="Unassembled WGS sequence"/>
</dbReference>
<dbReference type="EMBL" id="AKHW03003057">
    <property type="protein sequence ID" value="KYO35881.1"/>
    <property type="molecule type" value="Genomic_DNA"/>
</dbReference>
<reference evidence="1 2" key="1">
    <citation type="journal article" date="2012" name="Genome Biol.">
        <title>Sequencing three crocodilian genomes to illuminate the evolution of archosaurs and amniotes.</title>
        <authorList>
            <person name="St John J.A."/>
            <person name="Braun E.L."/>
            <person name="Isberg S.R."/>
            <person name="Miles L.G."/>
            <person name="Chong A.Y."/>
            <person name="Gongora J."/>
            <person name="Dalzell P."/>
            <person name="Moran C."/>
            <person name="Bed'hom B."/>
            <person name="Abzhanov A."/>
            <person name="Burgess S.C."/>
            <person name="Cooksey A.M."/>
            <person name="Castoe T.A."/>
            <person name="Crawford N.G."/>
            <person name="Densmore L.D."/>
            <person name="Drew J.C."/>
            <person name="Edwards S.V."/>
            <person name="Faircloth B.C."/>
            <person name="Fujita M.K."/>
            <person name="Greenwold M.J."/>
            <person name="Hoffmann F.G."/>
            <person name="Howard J.M."/>
            <person name="Iguchi T."/>
            <person name="Janes D.E."/>
            <person name="Khan S.Y."/>
            <person name="Kohno S."/>
            <person name="de Koning A.J."/>
            <person name="Lance S.L."/>
            <person name="McCarthy F.M."/>
            <person name="McCormack J.E."/>
            <person name="Merchant M.E."/>
            <person name="Peterson D.G."/>
            <person name="Pollock D.D."/>
            <person name="Pourmand N."/>
            <person name="Raney B.J."/>
            <person name="Roessler K.A."/>
            <person name="Sanford J.R."/>
            <person name="Sawyer R.H."/>
            <person name="Schmidt C.J."/>
            <person name="Triplett E.W."/>
            <person name="Tuberville T.D."/>
            <person name="Venegas-Anaya M."/>
            <person name="Howard J.T."/>
            <person name="Jarvis E.D."/>
            <person name="Guillette L.J.Jr."/>
            <person name="Glenn T.C."/>
            <person name="Green R.E."/>
            <person name="Ray D.A."/>
        </authorList>
    </citation>
    <scope>NUCLEOTIDE SEQUENCE [LARGE SCALE GENOMIC DNA]</scope>
    <source>
        <strain evidence="1">KSC_2009_1</strain>
    </source>
</reference>
<keyword evidence="2" id="KW-1185">Reference proteome</keyword>
<gene>
    <name evidence="1" type="ORF">Y1Q_0017357</name>
</gene>
<organism evidence="1 2">
    <name type="scientific">Alligator mississippiensis</name>
    <name type="common">American alligator</name>
    <dbReference type="NCBI Taxonomy" id="8496"/>
    <lineage>
        <taxon>Eukaryota</taxon>
        <taxon>Metazoa</taxon>
        <taxon>Chordata</taxon>
        <taxon>Craniata</taxon>
        <taxon>Vertebrata</taxon>
        <taxon>Euteleostomi</taxon>
        <taxon>Archelosauria</taxon>
        <taxon>Archosauria</taxon>
        <taxon>Crocodylia</taxon>
        <taxon>Alligatoridae</taxon>
        <taxon>Alligatorinae</taxon>
        <taxon>Alligator</taxon>
    </lineage>
</organism>
<comment type="caution">
    <text evidence="1">The sequence shown here is derived from an EMBL/GenBank/DDBJ whole genome shotgun (WGS) entry which is preliminary data.</text>
</comment>
<name>A0A151NGE4_ALLMI</name>
<accession>A0A151NGE4</accession>
<protein>
    <submittedName>
        <fullName evidence="1">Uncharacterized protein</fullName>
    </submittedName>
</protein>
<evidence type="ECO:0000313" key="2">
    <source>
        <dbReference type="Proteomes" id="UP000050525"/>
    </source>
</evidence>
<proteinExistence type="predicted"/>
<sequence length="71" mass="7611">MGSRCGWKEGWVCTCGRGEPCCPHSQVYAGEEAAFAVHATAASKYKLHSCIKTPVLAPLQTENTGTTRRAV</sequence>
<dbReference type="AlphaFoldDB" id="A0A151NGE4"/>